<reference evidence="2" key="1">
    <citation type="journal article" date="2016" name="Nature">
        <title>Genome evolution in the allotetraploid frog Xenopus laevis.</title>
        <authorList>
            <person name="Session A.M."/>
            <person name="Uno Y."/>
            <person name="Kwon T."/>
            <person name="Chapman J.A."/>
            <person name="Toyoda A."/>
            <person name="Takahashi S."/>
            <person name="Fukui A."/>
            <person name="Hikosaka A."/>
            <person name="Suzuki A."/>
            <person name="Kondo M."/>
            <person name="van Heeringen S.J."/>
            <person name="Quigley I."/>
            <person name="Heinz S."/>
            <person name="Ogino H."/>
            <person name="Ochi H."/>
            <person name="Hellsten U."/>
            <person name="Lyons J.B."/>
            <person name="Simakov O."/>
            <person name="Putnam N."/>
            <person name="Stites J."/>
            <person name="Kuroki Y."/>
            <person name="Tanaka T."/>
            <person name="Michiue T."/>
            <person name="Watanabe M."/>
            <person name="Bogdanovic O."/>
            <person name="Lister R."/>
            <person name="Georgiou G."/>
            <person name="Paranjpe S.S."/>
            <person name="van Kruijsbergen I."/>
            <person name="Shu S."/>
            <person name="Carlson J."/>
            <person name="Kinoshita T."/>
            <person name="Ohta Y."/>
            <person name="Mawaribuchi S."/>
            <person name="Jenkins J."/>
            <person name="Grimwood J."/>
            <person name="Schmutz J."/>
            <person name="Mitros T."/>
            <person name="Mozaffari S.V."/>
            <person name="Suzuki Y."/>
            <person name="Haramoto Y."/>
            <person name="Yamamoto T.S."/>
            <person name="Takagi C."/>
            <person name="Heald R."/>
            <person name="Miller K."/>
            <person name="Haudenschild C."/>
            <person name="Kitzman J."/>
            <person name="Nakayama T."/>
            <person name="Izutsu Y."/>
            <person name="Robert J."/>
            <person name="Fortriede J."/>
            <person name="Burns K."/>
            <person name="Lotay V."/>
            <person name="Karimi K."/>
            <person name="Yasuoka Y."/>
            <person name="Dichmann D.S."/>
            <person name="Flajnik M.F."/>
            <person name="Houston D.W."/>
            <person name="Shendure J."/>
            <person name="DuPasquier L."/>
            <person name="Vize P.D."/>
            <person name="Zorn A.M."/>
            <person name="Ito M."/>
            <person name="Marcotte E.M."/>
            <person name="Wallingford J.B."/>
            <person name="Ito Y."/>
            <person name="Asashima M."/>
            <person name="Ueno N."/>
            <person name="Matsuda Y."/>
            <person name="Veenstra G.J."/>
            <person name="Fujiyama A."/>
            <person name="Harland R.M."/>
            <person name="Taira M."/>
            <person name="Rokhsar D.S."/>
        </authorList>
    </citation>
    <scope>NUCLEOTIDE SEQUENCE [LARGE SCALE GENOMIC DNA]</scope>
    <source>
        <strain evidence="2">J</strain>
    </source>
</reference>
<evidence type="ECO:0000313" key="1">
    <source>
        <dbReference type="EMBL" id="OCT86433.1"/>
    </source>
</evidence>
<sequence length="23" mass="2566">MGRSGLCELIWIIAVLISRKGIH</sequence>
<gene>
    <name evidence="1" type="ORF">XELAEV_180201182mg</name>
</gene>
<accession>A0A974HQQ8</accession>
<dbReference type="Proteomes" id="UP000694892">
    <property type="component" value="Chromosome 3S"/>
</dbReference>
<dbReference type="EMBL" id="CM004471">
    <property type="protein sequence ID" value="OCT86433.1"/>
    <property type="molecule type" value="Genomic_DNA"/>
</dbReference>
<evidence type="ECO:0000313" key="2">
    <source>
        <dbReference type="Proteomes" id="UP000694892"/>
    </source>
</evidence>
<protein>
    <submittedName>
        <fullName evidence="1">Uncharacterized protein</fullName>
    </submittedName>
</protein>
<name>A0A974HQQ8_XENLA</name>
<proteinExistence type="predicted"/>
<feature type="non-terminal residue" evidence="1">
    <location>
        <position position="23"/>
    </location>
</feature>
<dbReference type="AlphaFoldDB" id="A0A974HQQ8"/>
<feature type="non-terminal residue" evidence="1">
    <location>
        <position position="1"/>
    </location>
</feature>
<organism evidence="1 2">
    <name type="scientific">Xenopus laevis</name>
    <name type="common">African clawed frog</name>
    <dbReference type="NCBI Taxonomy" id="8355"/>
    <lineage>
        <taxon>Eukaryota</taxon>
        <taxon>Metazoa</taxon>
        <taxon>Chordata</taxon>
        <taxon>Craniata</taxon>
        <taxon>Vertebrata</taxon>
        <taxon>Euteleostomi</taxon>
        <taxon>Amphibia</taxon>
        <taxon>Batrachia</taxon>
        <taxon>Anura</taxon>
        <taxon>Pipoidea</taxon>
        <taxon>Pipidae</taxon>
        <taxon>Xenopodinae</taxon>
        <taxon>Xenopus</taxon>
        <taxon>Xenopus</taxon>
    </lineage>
</organism>